<evidence type="ECO:0000313" key="7">
    <source>
        <dbReference type="Proteomes" id="UP000031599"/>
    </source>
</evidence>
<dbReference type="PANTHER" id="PTHR30329:SF21">
    <property type="entry name" value="LIPOPROTEIN YIAD-RELATED"/>
    <property type="match status" value="1"/>
</dbReference>
<evidence type="ECO:0000256" key="2">
    <source>
        <dbReference type="ARBA" id="ARBA00023136"/>
    </source>
</evidence>
<evidence type="ECO:0000259" key="5">
    <source>
        <dbReference type="PROSITE" id="PS51123"/>
    </source>
</evidence>
<dbReference type="InterPro" id="IPR036737">
    <property type="entry name" value="OmpA-like_sf"/>
</dbReference>
<keyword evidence="2 4" id="KW-0472">Membrane</keyword>
<sequence length="253" mass="26638">MILTLGLLAGVSGCSKPEYPACKKDKHCEPGETCVDNLCQNCQADTDCKGKGPNGEDLTCVDFRCEAAGECKTAADCDAGMICNAGKCEFCADDSQCESGVCNESGRCEPLPCSTDDDCPVDEICDGGQCIYKPLQSDAGAVCGISALYFAFDSAKLSPGNQQQLTTAAPCFIEIVDGGSTVVLEAHADNVGTEEYNILLTDRRGTSVRSFLANLGVEDGKLRVVGKGALQAQGNDESSRSKDRRVQFIVEAP</sequence>
<dbReference type="GO" id="GO:0009279">
    <property type="term" value="C:cell outer membrane"/>
    <property type="evidence" value="ECO:0007669"/>
    <property type="project" value="UniProtKB-SubCell"/>
</dbReference>
<accession>A0A0C2D309</accession>
<organism evidence="6 7">
    <name type="scientific">Enhygromyxa salina</name>
    <dbReference type="NCBI Taxonomy" id="215803"/>
    <lineage>
        <taxon>Bacteria</taxon>
        <taxon>Pseudomonadati</taxon>
        <taxon>Myxococcota</taxon>
        <taxon>Polyangia</taxon>
        <taxon>Nannocystales</taxon>
        <taxon>Nannocystaceae</taxon>
        <taxon>Enhygromyxa</taxon>
    </lineage>
</organism>
<keyword evidence="3" id="KW-0998">Cell outer membrane</keyword>
<dbReference type="Gene3D" id="3.30.1330.60">
    <property type="entry name" value="OmpA-like domain"/>
    <property type="match status" value="1"/>
</dbReference>
<dbReference type="Proteomes" id="UP000031599">
    <property type="component" value="Unassembled WGS sequence"/>
</dbReference>
<dbReference type="Pfam" id="PF00691">
    <property type="entry name" value="OmpA"/>
    <property type="match status" value="1"/>
</dbReference>
<name>A0A0C2D309_9BACT</name>
<protein>
    <submittedName>
        <fullName evidence="6">18K peptidoglycan-associated outer membrane lipoprotein</fullName>
    </submittedName>
</protein>
<feature type="domain" description="OmpA-like" evidence="5">
    <location>
        <begin position="137"/>
        <end position="253"/>
    </location>
</feature>
<evidence type="ECO:0000256" key="4">
    <source>
        <dbReference type="PROSITE-ProRule" id="PRU00473"/>
    </source>
</evidence>
<dbReference type="PRINTS" id="PR01021">
    <property type="entry name" value="OMPADOMAIN"/>
</dbReference>
<dbReference type="CDD" id="cd07185">
    <property type="entry name" value="OmpA_C-like"/>
    <property type="match status" value="1"/>
</dbReference>
<comment type="subcellular location">
    <subcellularLocation>
        <location evidence="1">Cell outer membrane</location>
    </subcellularLocation>
</comment>
<dbReference type="EMBL" id="JMCC02000071">
    <property type="protein sequence ID" value="KIG14522.1"/>
    <property type="molecule type" value="Genomic_DNA"/>
</dbReference>
<dbReference type="PROSITE" id="PS51123">
    <property type="entry name" value="OMPA_2"/>
    <property type="match status" value="1"/>
</dbReference>
<proteinExistence type="predicted"/>
<reference evidence="6 7" key="1">
    <citation type="submission" date="2014-12" db="EMBL/GenBank/DDBJ databases">
        <title>Genome assembly of Enhygromyxa salina DSM 15201.</title>
        <authorList>
            <person name="Sharma G."/>
            <person name="Subramanian S."/>
        </authorList>
    </citation>
    <scope>NUCLEOTIDE SEQUENCE [LARGE SCALE GENOMIC DNA]</scope>
    <source>
        <strain evidence="6 7">DSM 15201</strain>
    </source>
</reference>
<gene>
    <name evidence="6" type="ORF">DB30_06670</name>
</gene>
<dbReference type="InterPro" id="IPR006665">
    <property type="entry name" value="OmpA-like"/>
</dbReference>
<dbReference type="SUPFAM" id="SSF103088">
    <property type="entry name" value="OmpA-like"/>
    <property type="match status" value="1"/>
</dbReference>
<evidence type="ECO:0000256" key="1">
    <source>
        <dbReference type="ARBA" id="ARBA00004442"/>
    </source>
</evidence>
<evidence type="ECO:0000313" key="6">
    <source>
        <dbReference type="EMBL" id="KIG14522.1"/>
    </source>
</evidence>
<dbReference type="InterPro" id="IPR006664">
    <property type="entry name" value="OMP_bac"/>
</dbReference>
<dbReference type="InterPro" id="IPR050330">
    <property type="entry name" value="Bact_OuterMem_StrucFunc"/>
</dbReference>
<keyword evidence="6" id="KW-0449">Lipoprotein</keyword>
<evidence type="ECO:0000256" key="3">
    <source>
        <dbReference type="ARBA" id="ARBA00023237"/>
    </source>
</evidence>
<comment type="caution">
    <text evidence="6">The sequence shown here is derived from an EMBL/GenBank/DDBJ whole genome shotgun (WGS) entry which is preliminary data.</text>
</comment>
<dbReference type="AlphaFoldDB" id="A0A0C2D309"/>
<dbReference type="PANTHER" id="PTHR30329">
    <property type="entry name" value="STATOR ELEMENT OF FLAGELLAR MOTOR COMPLEX"/>
    <property type="match status" value="1"/>
</dbReference>